<keyword evidence="2" id="KW-1133">Transmembrane helix</keyword>
<keyword evidence="2" id="KW-0472">Membrane</keyword>
<evidence type="ECO:0000313" key="4">
    <source>
        <dbReference type="Proteomes" id="UP000735302"/>
    </source>
</evidence>
<keyword evidence="2" id="KW-0812">Transmembrane</keyword>
<proteinExistence type="predicted"/>
<evidence type="ECO:0000256" key="2">
    <source>
        <dbReference type="SAM" id="Phobius"/>
    </source>
</evidence>
<dbReference type="Proteomes" id="UP000735302">
    <property type="component" value="Unassembled WGS sequence"/>
</dbReference>
<dbReference type="AlphaFoldDB" id="A0AAV4BH53"/>
<sequence>MQDADLLRKANFGQNHKTGDKGKFGDLTKPHRESSDFSEVPNAFDNECVIHDRLTALYALQDFLYLRPETLGRRKYPLLIDWDDDEVCGDGVVGAAEVCTSGPPSSLLTGGLPLGGIPQLAGTLADIPSLAGTLPGILPLNSLGSDYRFLRLRQRTPAGDLSSSAGRPGKQDRTSHKLTLLTLKARLGKKTPRGTLQSISEKGKNETESSCEDKQSERKPSEKVALPHTNDQDAAFATKSTKHNSPSENINPAGAASSKELRLIKTVLVLAVMHVLLIFPSLIFFIAQNLTPELQPMKKYNNMFYLG</sequence>
<feature type="transmembrane region" description="Helical" evidence="2">
    <location>
        <begin position="267"/>
        <end position="287"/>
    </location>
</feature>
<dbReference type="EMBL" id="BLXT01004871">
    <property type="protein sequence ID" value="GFO17669.1"/>
    <property type="molecule type" value="Genomic_DNA"/>
</dbReference>
<name>A0AAV4BH53_9GAST</name>
<feature type="region of interest" description="Disordered" evidence="1">
    <location>
        <begin position="158"/>
        <end position="177"/>
    </location>
</feature>
<keyword evidence="4" id="KW-1185">Reference proteome</keyword>
<feature type="compositionally biased region" description="Basic and acidic residues" evidence="1">
    <location>
        <begin position="201"/>
        <end position="222"/>
    </location>
</feature>
<feature type="region of interest" description="Disordered" evidence="1">
    <location>
        <begin position="11"/>
        <end position="39"/>
    </location>
</feature>
<evidence type="ECO:0000313" key="3">
    <source>
        <dbReference type="EMBL" id="GFO17669.1"/>
    </source>
</evidence>
<feature type="region of interest" description="Disordered" evidence="1">
    <location>
        <begin position="191"/>
        <end position="230"/>
    </location>
</feature>
<comment type="caution">
    <text evidence="3">The sequence shown here is derived from an EMBL/GenBank/DDBJ whole genome shotgun (WGS) entry which is preliminary data.</text>
</comment>
<gene>
    <name evidence="3" type="ORF">PoB_004417400</name>
</gene>
<organism evidence="3 4">
    <name type="scientific">Plakobranchus ocellatus</name>
    <dbReference type="NCBI Taxonomy" id="259542"/>
    <lineage>
        <taxon>Eukaryota</taxon>
        <taxon>Metazoa</taxon>
        <taxon>Spiralia</taxon>
        <taxon>Lophotrochozoa</taxon>
        <taxon>Mollusca</taxon>
        <taxon>Gastropoda</taxon>
        <taxon>Heterobranchia</taxon>
        <taxon>Euthyneura</taxon>
        <taxon>Panpulmonata</taxon>
        <taxon>Sacoglossa</taxon>
        <taxon>Placobranchoidea</taxon>
        <taxon>Plakobranchidae</taxon>
        <taxon>Plakobranchus</taxon>
    </lineage>
</organism>
<evidence type="ECO:0000256" key="1">
    <source>
        <dbReference type="SAM" id="MobiDB-lite"/>
    </source>
</evidence>
<protein>
    <submittedName>
        <fullName evidence="3">Uncharacterized protein</fullName>
    </submittedName>
</protein>
<feature type="compositionally biased region" description="Basic and acidic residues" evidence="1">
    <location>
        <begin position="17"/>
        <end position="35"/>
    </location>
</feature>
<reference evidence="3 4" key="1">
    <citation type="journal article" date="2021" name="Elife">
        <title>Chloroplast acquisition without the gene transfer in kleptoplastic sea slugs, Plakobranchus ocellatus.</title>
        <authorList>
            <person name="Maeda T."/>
            <person name="Takahashi S."/>
            <person name="Yoshida T."/>
            <person name="Shimamura S."/>
            <person name="Takaki Y."/>
            <person name="Nagai Y."/>
            <person name="Toyoda A."/>
            <person name="Suzuki Y."/>
            <person name="Arimoto A."/>
            <person name="Ishii H."/>
            <person name="Satoh N."/>
            <person name="Nishiyama T."/>
            <person name="Hasebe M."/>
            <person name="Maruyama T."/>
            <person name="Minagawa J."/>
            <person name="Obokata J."/>
            <person name="Shigenobu S."/>
        </authorList>
    </citation>
    <scope>NUCLEOTIDE SEQUENCE [LARGE SCALE GENOMIC DNA]</scope>
</reference>
<accession>A0AAV4BH53</accession>